<proteinExistence type="inferred from homology"/>
<dbReference type="PANTHER" id="PTHR46268">
    <property type="entry name" value="STRESS RESPONSE PROTEIN NHAX"/>
    <property type="match status" value="1"/>
</dbReference>
<dbReference type="EMBL" id="MWPH01000003">
    <property type="protein sequence ID" value="OVE83565.1"/>
    <property type="molecule type" value="Genomic_DNA"/>
</dbReference>
<keyword evidence="4" id="KW-1185">Reference proteome</keyword>
<protein>
    <submittedName>
        <fullName evidence="3">Universal stress protein UspA</fullName>
    </submittedName>
</protein>
<evidence type="ECO:0000313" key="3">
    <source>
        <dbReference type="EMBL" id="OVE83565.1"/>
    </source>
</evidence>
<sequence length="143" mass="14991">MTILVATDGSEVSDTAVEHAARAARAWDEPLEIVHVLTPETELVDGTLVLPGEDEAVEYGERTVQQAKTIAADTVVGPGADLEVTTELLAGRPADAITDHAAATEARAIFVGHRGLSEEREQVVGSVAKTVVDKATVPVTIIK</sequence>
<dbReference type="PANTHER" id="PTHR46268:SF6">
    <property type="entry name" value="UNIVERSAL STRESS PROTEIN UP12"/>
    <property type="match status" value="1"/>
</dbReference>
<comment type="caution">
    <text evidence="3">The sequence shown here is derived from an EMBL/GenBank/DDBJ whole genome shotgun (WGS) entry which is preliminary data.</text>
</comment>
<comment type="similarity">
    <text evidence="1">Belongs to the universal stress protein A family.</text>
</comment>
<dbReference type="Gene3D" id="3.40.50.620">
    <property type="entry name" value="HUPs"/>
    <property type="match status" value="1"/>
</dbReference>
<dbReference type="PRINTS" id="PR01438">
    <property type="entry name" value="UNVRSLSTRESS"/>
</dbReference>
<dbReference type="OrthoDB" id="14880at2157"/>
<evidence type="ECO:0000259" key="2">
    <source>
        <dbReference type="Pfam" id="PF00582"/>
    </source>
</evidence>
<organism evidence="3 4">
    <name type="scientific">Natronolimnobius baerhuensis</name>
    <dbReference type="NCBI Taxonomy" id="253108"/>
    <lineage>
        <taxon>Archaea</taxon>
        <taxon>Methanobacteriati</taxon>
        <taxon>Methanobacteriota</taxon>
        <taxon>Stenosarchaea group</taxon>
        <taxon>Halobacteria</taxon>
        <taxon>Halobacteriales</taxon>
        <taxon>Natrialbaceae</taxon>
        <taxon>Natronolimnobius</taxon>
    </lineage>
</organism>
<dbReference type="RefSeq" id="WP_054864050.1">
    <property type="nucleotide sequence ID" value="NZ_MWPH01000003.1"/>
</dbReference>
<name>A0A202E5P9_9EURY</name>
<evidence type="ECO:0000256" key="1">
    <source>
        <dbReference type="ARBA" id="ARBA00008791"/>
    </source>
</evidence>
<accession>A0A202E5P9</accession>
<reference evidence="3 4" key="1">
    <citation type="submission" date="2017-02" db="EMBL/GenBank/DDBJ databases">
        <title>Natronthermophilus aegyptiacus gen. nov.,sp. nov., an aerobic, extremely halophilic alkalithermophilic archaeon isolated from the athalassohaline Wadi An Natrun, Egypt.</title>
        <authorList>
            <person name="Zhao B."/>
        </authorList>
    </citation>
    <scope>NUCLEOTIDE SEQUENCE [LARGE SCALE GENOMIC DNA]</scope>
    <source>
        <strain evidence="3 4">CGMCC 1.3597</strain>
    </source>
</reference>
<dbReference type="Pfam" id="PF00582">
    <property type="entry name" value="Usp"/>
    <property type="match status" value="1"/>
</dbReference>
<dbReference type="AlphaFoldDB" id="A0A202E5P9"/>
<gene>
    <name evidence="3" type="ORF">B2G88_14090</name>
</gene>
<dbReference type="SUPFAM" id="SSF52402">
    <property type="entry name" value="Adenine nucleotide alpha hydrolases-like"/>
    <property type="match status" value="1"/>
</dbReference>
<dbReference type="InterPro" id="IPR006015">
    <property type="entry name" value="Universal_stress_UspA"/>
</dbReference>
<dbReference type="Proteomes" id="UP000196084">
    <property type="component" value="Unassembled WGS sequence"/>
</dbReference>
<dbReference type="InterPro" id="IPR014729">
    <property type="entry name" value="Rossmann-like_a/b/a_fold"/>
</dbReference>
<dbReference type="InterPro" id="IPR006016">
    <property type="entry name" value="UspA"/>
</dbReference>
<evidence type="ECO:0000313" key="4">
    <source>
        <dbReference type="Proteomes" id="UP000196084"/>
    </source>
</evidence>
<feature type="domain" description="UspA" evidence="2">
    <location>
        <begin position="2"/>
        <end position="143"/>
    </location>
</feature>
<dbReference type="CDD" id="cd00293">
    <property type="entry name" value="USP-like"/>
    <property type="match status" value="1"/>
</dbReference>